<dbReference type="Gene3D" id="3.10.310.70">
    <property type="match status" value="1"/>
</dbReference>
<keyword evidence="3" id="KW-1185">Reference proteome</keyword>
<dbReference type="OrthoDB" id="9767366at2"/>
<dbReference type="Gene3D" id="2.30.40.10">
    <property type="entry name" value="Urease, subunit C, domain 1"/>
    <property type="match status" value="1"/>
</dbReference>
<dbReference type="InterPro" id="IPR013108">
    <property type="entry name" value="Amidohydro_3"/>
</dbReference>
<proteinExistence type="predicted"/>
<dbReference type="PANTHER" id="PTHR22642">
    <property type="entry name" value="IMIDAZOLONEPROPIONASE"/>
    <property type="match status" value="1"/>
</dbReference>
<dbReference type="PANTHER" id="PTHR22642:SF22">
    <property type="entry name" value="EXOENZYMES REGULATORY PROTEIN AEPA"/>
    <property type="match status" value="1"/>
</dbReference>
<comment type="caution">
    <text evidence="2">The sequence shown here is derived from an EMBL/GenBank/DDBJ whole genome shotgun (WGS) entry which is preliminary data.</text>
</comment>
<name>A0A562JKJ4_9FIRM</name>
<dbReference type="RefSeq" id="WP_145079761.1">
    <property type="nucleotide sequence ID" value="NZ_VLKH01000001.1"/>
</dbReference>
<gene>
    <name evidence="2" type="ORF">LY60_00260</name>
</gene>
<dbReference type="Gene3D" id="3.20.20.140">
    <property type="entry name" value="Metal-dependent hydrolases"/>
    <property type="match status" value="1"/>
</dbReference>
<dbReference type="GO" id="GO:0016810">
    <property type="term" value="F:hydrolase activity, acting on carbon-nitrogen (but not peptide) bonds"/>
    <property type="evidence" value="ECO:0007669"/>
    <property type="project" value="InterPro"/>
</dbReference>
<dbReference type="InterPro" id="IPR011059">
    <property type="entry name" value="Metal-dep_hydrolase_composite"/>
</dbReference>
<accession>A0A562JKJ4</accession>
<evidence type="ECO:0000259" key="1">
    <source>
        <dbReference type="Pfam" id="PF07969"/>
    </source>
</evidence>
<dbReference type="InterPro" id="IPR032466">
    <property type="entry name" value="Metal_Hydrolase"/>
</dbReference>
<organism evidence="2 3">
    <name type="scientific">Sedimentibacter saalensis</name>
    <dbReference type="NCBI Taxonomy" id="130788"/>
    <lineage>
        <taxon>Bacteria</taxon>
        <taxon>Bacillati</taxon>
        <taxon>Bacillota</taxon>
        <taxon>Tissierellia</taxon>
        <taxon>Sedimentibacter</taxon>
    </lineage>
</organism>
<dbReference type="SUPFAM" id="SSF51556">
    <property type="entry name" value="Metallo-dependent hydrolases"/>
    <property type="match status" value="1"/>
</dbReference>
<evidence type="ECO:0000313" key="2">
    <source>
        <dbReference type="EMBL" id="TWH83648.1"/>
    </source>
</evidence>
<dbReference type="AlphaFoldDB" id="A0A562JKJ4"/>
<dbReference type="Pfam" id="PF07969">
    <property type="entry name" value="Amidohydro_3"/>
    <property type="match status" value="1"/>
</dbReference>
<evidence type="ECO:0000313" key="3">
    <source>
        <dbReference type="Proteomes" id="UP000315343"/>
    </source>
</evidence>
<dbReference type="CDD" id="cd01300">
    <property type="entry name" value="YtcJ_like"/>
    <property type="match status" value="1"/>
</dbReference>
<dbReference type="InterPro" id="IPR033932">
    <property type="entry name" value="YtcJ-like"/>
</dbReference>
<feature type="domain" description="Amidohydrolase 3" evidence="1">
    <location>
        <begin position="50"/>
        <end position="507"/>
    </location>
</feature>
<dbReference type="EMBL" id="VLKH01000001">
    <property type="protein sequence ID" value="TWH83648.1"/>
    <property type="molecule type" value="Genomic_DNA"/>
</dbReference>
<reference evidence="2 3" key="1">
    <citation type="submission" date="2019-07" db="EMBL/GenBank/DDBJ databases">
        <title>Genomic Encyclopedia of Type Strains, Phase I: the one thousand microbial genomes (KMG-I) project.</title>
        <authorList>
            <person name="Kyrpides N."/>
        </authorList>
    </citation>
    <scope>NUCLEOTIDE SEQUENCE [LARGE SCALE GENOMIC DNA]</scope>
    <source>
        <strain evidence="2 3">DSM 13558</strain>
    </source>
</reference>
<dbReference type="Proteomes" id="UP000315343">
    <property type="component" value="Unassembled WGS sequence"/>
</dbReference>
<sequence length="511" mass="57263">MHADILIKNGSCMTMENKEIKNWIAISQSRIIALGTGNDYEDIVHEDTIVLDAKGCTVLPGFIDSHFHVVQTALNSVSLDLSGVMTHAEVGERIREASKSFIGDYIRGIRLEEGQFVEKTFPGRKLLDQYCNDVPVVLNSLEYQVSMLNTCAMLYFKIPFTAEGIETDEKQMPTGIFRKQANAILRSNILKNISDEVRKNAVSGIMETLLKNGITTVNAMEGGTLYSDKDADFVFENSRNFPIDMELFYQTMDIEKIKSMGLKRLGGCLYIDGTLGARTAALSFEYADRPGTMGSLCFNQMEINDFVLNCYKNNLQLALYTIGDRAIEITLNAHENALYQTGITGLRHRLEHAELATDRQIRRAKELGIIFSMQPTYESYWGGRGKMYEQRLGDKYTLSNPFREIIEKGVVICGGSDSDVTEPRPLLGIHSAVNHPVEEHRVDVYEALKMYTCNGAYGIFQEKEKGILKPGCIADVVILDDDILKKAKDKIEEINVCVTIKSGEILYNSLV</sequence>
<protein>
    <recommendedName>
        <fullName evidence="1">Amidohydrolase 3 domain-containing protein</fullName>
    </recommendedName>
</protein>
<dbReference type="SUPFAM" id="SSF51338">
    <property type="entry name" value="Composite domain of metallo-dependent hydrolases"/>
    <property type="match status" value="1"/>
</dbReference>